<dbReference type="Proteomes" id="UP000425472">
    <property type="component" value="Segment"/>
</dbReference>
<organism evidence="1 2">
    <name type="scientific">Gordonia phage Avazak</name>
    <dbReference type="NCBI Taxonomy" id="2656529"/>
    <lineage>
        <taxon>Viruses</taxon>
        <taxon>Duplodnaviria</taxon>
        <taxon>Heunggongvirae</taxon>
        <taxon>Uroviricota</taxon>
        <taxon>Caudoviricetes</taxon>
        <taxon>Deejayvirinae</taxon>
        <taxon>Tanisvirus</taxon>
        <taxon>Tanisvirus avazak</taxon>
    </lineage>
</organism>
<evidence type="ECO:0000313" key="2">
    <source>
        <dbReference type="Proteomes" id="UP000425472"/>
    </source>
</evidence>
<reference evidence="1 2" key="1">
    <citation type="submission" date="2019-10" db="EMBL/GenBank/DDBJ databases">
        <authorList>
            <person name="Millar G.J."/>
            <person name="Stotolongo A."/>
            <person name="Acosta C.G."/>
            <person name="Alexandre C.L."/>
            <person name="Birchfield S.K."/>
            <person name="Bradshaw K.L."/>
            <person name="Collins J.L."/>
            <person name="Emile S.L."/>
            <person name="Gale T.J."/>
            <person name="Higgs R.I."/>
            <person name="Jakubik A.E."/>
            <person name="Jasna A.S."/>
            <person name="Lightbourn T.A."/>
            <person name="Ortegon K.B."/>
            <person name="Sargent D.P."/>
            <person name="Thermozier K.N."/>
            <person name="Thomas F."/>
            <person name="Tucker J.D."/>
            <person name="White J.S."/>
            <person name="Sconiers W.B."/>
            <person name="Coleman S.T."/>
            <person name="Riley H.L."/>
            <person name="Garlena R.A."/>
            <person name="Russell D.A."/>
            <person name="Pope W.H."/>
            <person name="Jacobs-Sera D."/>
            <person name="Hatfull G.F."/>
        </authorList>
    </citation>
    <scope>NUCLEOTIDE SEQUENCE [LARGE SCALE GENOMIC DNA]</scope>
</reference>
<gene>
    <name evidence="1" type="primary">44</name>
    <name evidence="1" type="ORF">SEA_AVAZAK_44</name>
</gene>
<sequence>MLNKPPTYQRIIMRKATLIFSALSFVTSVATLGVLAFGAKRVHNDIQEVRAKTNESLHKMKVAMLDIQI</sequence>
<dbReference type="KEGG" id="vg:55624344"/>
<keyword evidence="2" id="KW-1185">Reference proteome</keyword>
<proteinExistence type="predicted"/>
<dbReference type="EMBL" id="MN585971">
    <property type="protein sequence ID" value="QGJ88025.1"/>
    <property type="molecule type" value="Genomic_DNA"/>
</dbReference>
<dbReference type="GeneID" id="55624344"/>
<dbReference type="RefSeq" id="YP_009853610.1">
    <property type="nucleotide sequence ID" value="NC_048822.1"/>
</dbReference>
<name>A0A649V7P9_9CAUD</name>
<accession>A0A649V7P9</accession>
<protein>
    <submittedName>
        <fullName evidence="1">Uncharacterized protein</fullName>
    </submittedName>
</protein>
<evidence type="ECO:0000313" key="1">
    <source>
        <dbReference type="EMBL" id="QGJ88025.1"/>
    </source>
</evidence>